<dbReference type="InterPro" id="IPR041679">
    <property type="entry name" value="DNA2/NAM7-like_C"/>
</dbReference>
<evidence type="ECO:0000313" key="7">
    <source>
        <dbReference type="EMBL" id="KAK8062060.1"/>
    </source>
</evidence>
<evidence type="ECO:0000256" key="5">
    <source>
        <dbReference type="SAM" id="MobiDB-lite"/>
    </source>
</evidence>
<dbReference type="PANTHER" id="PTHR43788">
    <property type="entry name" value="DNA2/NAM7 HELICASE FAMILY MEMBER"/>
    <property type="match status" value="1"/>
</dbReference>
<dbReference type="RefSeq" id="XP_066660659.1">
    <property type="nucleotide sequence ID" value="XM_066818471.1"/>
</dbReference>
<dbReference type="InterPro" id="IPR050534">
    <property type="entry name" value="Coronavir_polyprotein_1ab"/>
</dbReference>
<evidence type="ECO:0000256" key="1">
    <source>
        <dbReference type="ARBA" id="ARBA00022741"/>
    </source>
</evidence>
<accession>A0ABR1UVI2</accession>
<dbReference type="Proteomes" id="UP001433268">
    <property type="component" value="Unassembled WGS sequence"/>
</dbReference>
<protein>
    <submittedName>
        <fullName evidence="7">RNA helicase</fullName>
    </submittedName>
</protein>
<dbReference type="GO" id="GO:0004386">
    <property type="term" value="F:helicase activity"/>
    <property type="evidence" value="ECO:0007669"/>
    <property type="project" value="UniProtKB-KW"/>
</dbReference>
<feature type="compositionally biased region" description="Basic and acidic residues" evidence="5">
    <location>
        <begin position="191"/>
        <end position="201"/>
    </location>
</feature>
<dbReference type="SUPFAM" id="SSF52540">
    <property type="entry name" value="P-loop containing nucleoside triphosphate hydrolases"/>
    <property type="match status" value="1"/>
</dbReference>
<dbReference type="Gene3D" id="3.40.50.300">
    <property type="entry name" value="P-loop containing nucleotide triphosphate hydrolases"/>
    <property type="match status" value="1"/>
</dbReference>
<keyword evidence="2" id="KW-0378">Hydrolase</keyword>
<feature type="domain" description="DNA2/NAM7 helicase-like C-terminal" evidence="6">
    <location>
        <begin position="34"/>
        <end position="160"/>
    </location>
</feature>
<gene>
    <name evidence="7" type="ORF">PG997_014157</name>
</gene>
<reference evidence="7 8" key="1">
    <citation type="submission" date="2023-01" db="EMBL/GenBank/DDBJ databases">
        <title>Analysis of 21 Apiospora genomes using comparative genomics revels a genus with tremendous synthesis potential of carbohydrate active enzymes and secondary metabolites.</title>
        <authorList>
            <person name="Sorensen T."/>
        </authorList>
    </citation>
    <scope>NUCLEOTIDE SEQUENCE [LARGE SCALE GENOMIC DNA]</scope>
    <source>
        <strain evidence="7 8">CBS 114990</strain>
    </source>
</reference>
<proteinExistence type="predicted"/>
<keyword evidence="3 7" id="KW-0347">Helicase</keyword>
<keyword evidence="4" id="KW-0067">ATP-binding</keyword>
<dbReference type="PANTHER" id="PTHR43788:SF8">
    <property type="entry name" value="DNA-BINDING PROTEIN SMUBP-2"/>
    <property type="match status" value="1"/>
</dbReference>
<evidence type="ECO:0000256" key="2">
    <source>
        <dbReference type="ARBA" id="ARBA00022801"/>
    </source>
</evidence>
<keyword evidence="8" id="KW-1185">Reference proteome</keyword>
<dbReference type="Pfam" id="PF13087">
    <property type="entry name" value="AAA_12"/>
    <property type="match status" value="1"/>
</dbReference>
<feature type="region of interest" description="Disordered" evidence="5">
    <location>
        <begin position="165"/>
        <end position="214"/>
    </location>
</feature>
<sequence length="214" mass="23472">MITTTEPVSEEMNQLDVDLSARYSATLNPADQIFSLFIDVPKAKVTMVGANKSRRNDEHTDVCMDLIGFLLERYELDPKEAGVVTPYSAQARVIQEELHRIGLGDISVGTVDLYQGTDRKVVVYVMVITREDGAGFAAKCERHVVATTRVTTLVVVIGDRNLCEPDHTVPPSPAPSFAAEGQARVEGPQELDGRGQTEWSRRHYQAGFSGPVSP</sequence>
<dbReference type="InterPro" id="IPR027417">
    <property type="entry name" value="P-loop_NTPase"/>
</dbReference>
<keyword evidence="1" id="KW-0547">Nucleotide-binding</keyword>
<evidence type="ECO:0000313" key="8">
    <source>
        <dbReference type="Proteomes" id="UP001433268"/>
    </source>
</evidence>
<dbReference type="GeneID" id="92051531"/>
<evidence type="ECO:0000259" key="6">
    <source>
        <dbReference type="Pfam" id="PF13087"/>
    </source>
</evidence>
<name>A0ABR1UVI2_9PEZI</name>
<organism evidence="7 8">
    <name type="scientific">Apiospora hydei</name>
    <dbReference type="NCBI Taxonomy" id="1337664"/>
    <lineage>
        <taxon>Eukaryota</taxon>
        <taxon>Fungi</taxon>
        <taxon>Dikarya</taxon>
        <taxon>Ascomycota</taxon>
        <taxon>Pezizomycotina</taxon>
        <taxon>Sordariomycetes</taxon>
        <taxon>Xylariomycetidae</taxon>
        <taxon>Amphisphaeriales</taxon>
        <taxon>Apiosporaceae</taxon>
        <taxon>Apiospora</taxon>
    </lineage>
</organism>
<comment type="caution">
    <text evidence="7">The sequence shown here is derived from an EMBL/GenBank/DDBJ whole genome shotgun (WGS) entry which is preliminary data.</text>
</comment>
<dbReference type="EMBL" id="JAQQWN010000010">
    <property type="protein sequence ID" value="KAK8062060.1"/>
    <property type="molecule type" value="Genomic_DNA"/>
</dbReference>
<evidence type="ECO:0000256" key="4">
    <source>
        <dbReference type="ARBA" id="ARBA00022840"/>
    </source>
</evidence>
<evidence type="ECO:0000256" key="3">
    <source>
        <dbReference type="ARBA" id="ARBA00022806"/>
    </source>
</evidence>